<accession>A0A9Q1AWN1</accession>
<dbReference type="InterPro" id="IPR010999">
    <property type="entry name" value="Retrovr_matrix"/>
</dbReference>
<sequence>MAIDQLCPWFWFPEDGSFELQEWDKIGAIFHNHPHITKKILYTWCKVRSCMAKLSPQNMVQDQQIMLSAKTLPSSPPLVAEGIVNKLPDPLPEPSPALSTANDGKLLSAAFVDAVPAAALDMEPVHPGSPVLRATAPAQAEKYAQIPSEALKELHHSIHDNGLQAPYTHSLLEGLALQKLLPTDWQMIIRDCLTPTEAMLCLQEWRELATATAAENEAHRPPVPFTLPMLMGEDTYATTALQMLLPDTALSSVAEIALKAWSRIPAESDSNVMWELLPGSPDPRGLESWESSHGSPDPQGFENWEPTKGLASKSNVGWKQRKRIKNPTRDSGAK</sequence>
<reference evidence="3" key="1">
    <citation type="journal article" date="2023" name="DNA Res.">
        <title>Chromosome-level genome assembly of Phrynocephalus forsythii using third-generation DNA sequencing and Hi-C analysis.</title>
        <authorList>
            <person name="Qi Y."/>
            <person name="Zhao W."/>
            <person name="Zhao Y."/>
            <person name="Niu C."/>
            <person name="Cao S."/>
            <person name="Zhang Y."/>
        </authorList>
    </citation>
    <scope>NUCLEOTIDE SEQUENCE</scope>
    <source>
        <tissue evidence="3">Muscle</tissue>
    </source>
</reference>
<dbReference type="Gene3D" id="1.10.375.10">
    <property type="entry name" value="Human Immunodeficiency Virus Type 1 Capsid Protein"/>
    <property type="match status" value="1"/>
</dbReference>
<dbReference type="SUPFAM" id="SSF47943">
    <property type="entry name" value="Retrovirus capsid protein, N-terminal core domain"/>
    <property type="match status" value="1"/>
</dbReference>
<dbReference type="PANTHER" id="PTHR40389:SF3">
    <property type="entry name" value="IGE-BINDING PROTEIN"/>
    <property type="match status" value="1"/>
</dbReference>
<dbReference type="Gene3D" id="1.10.150.490">
    <property type="entry name" value="Retroviral GAG p10 protein"/>
    <property type="match status" value="1"/>
</dbReference>
<dbReference type="EMBL" id="JAPFRF010000011">
    <property type="protein sequence ID" value="KAJ7316741.1"/>
    <property type="molecule type" value="Genomic_DNA"/>
</dbReference>
<dbReference type="Proteomes" id="UP001142489">
    <property type="component" value="Unassembled WGS sequence"/>
</dbReference>
<name>A0A9Q1AWN1_9SAUR</name>
<dbReference type="InterPro" id="IPR003322">
    <property type="entry name" value="B_retro_matrix"/>
</dbReference>
<dbReference type="InterPro" id="IPR038124">
    <property type="entry name" value="B_retro_matrix_sf"/>
</dbReference>
<dbReference type="SUPFAM" id="SSF47836">
    <property type="entry name" value="Retroviral matrix proteins"/>
    <property type="match status" value="1"/>
</dbReference>
<evidence type="ECO:0000313" key="4">
    <source>
        <dbReference type="Proteomes" id="UP001142489"/>
    </source>
</evidence>
<comment type="caution">
    <text evidence="3">The sequence shown here is derived from an EMBL/GenBank/DDBJ whole genome shotgun (WGS) entry which is preliminary data.</text>
</comment>
<evidence type="ECO:0000313" key="3">
    <source>
        <dbReference type="EMBL" id="KAJ7316741.1"/>
    </source>
</evidence>
<dbReference type="GO" id="GO:0005198">
    <property type="term" value="F:structural molecule activity"/>
    <property type="evidence" value="ECO:0007669"/>
    <property type="project" value="InterPro"/>
</dbReference>
<proteinExistence type="predicted"/>
<feature type="domain" description="Beta-retroviral matrix protein" evidence="2">
    <location>
        <begin position="2"/>
        <end position="50"/>
    </location>
</feature>
<evidence type="ECO:0000259" key="2">
    <source>
        <dbReference type="Pfam" id="PF02337"/>
    </source>
</evidence>
<organism evidence="3 4">
    <name type="scientific">Phrynocephalus forsythii</name>
    <dbReference type="NCBI Taxonomy" id="171643"/>
    <lineage>
        <taxon>Eukaryota</taxon>
        <taxon>Metazoa</taxon>
        <taxon>Chordata</taxon>
        <taxon>Craniata</taxon>
        <taxon>Vertebrata</taxon>
        <taxon>Euteleostomi</taxon>
        <taxon>Lepidosauria</taxon>
        <taxon>Squamata</taxon>
        <taxon>Bifurcata</taxon>
        <taxon>Unidentata</taxon>
        <taxon>Episquamata</taxon>
        <taxon>Toxicofera</taxon>
        <taxon>Iguania</taxon>
        <taxon>Acrodonta</taxon>
        <taxon>Agamidae</taxon>
        <taxon>Agaminae</taxon>
        <taxon>Phrynocephalus</taxon>
    </lineage>
</organism>
<dbReference type="GO" id="GO:0016032">
    <property type="term" value="P:viral process"/>
    <property type="evidence" value="ECO:0007669"/>
    <property type="project" value="InterPro"/>
</dbReference>
<feature type="region of interest" description="Disordered" evidence="1">
    <location>
        <begin position="275"/>
        <end position="334"/>
    </location>
</feature>
<dbReference type="OrthoDB" id="9809438at2759"/>
<dbReference type="Pfam" id="PF02337">
    <property type="entry name" value="Gag_p10"/>
    <property type="match status" value="1"/>
</dbReference>
<dbReference type="PANTHER" id="PTHR40389">
    <property type="entry name" value="ENDOGENOUS RETROVIRUS GROUP K MEMBER 24 GAG POLYPROTEIN-RELATED"/>
    <property type="match status" value="1"/>
</dbReference>
<dbReference type="AlphaFoldDB" id="A0A9Q1AWN1"/>
<dbReference type="Pfam" id="PF00607">
    <property type="entry name" value="Gag_p24"/>
    <property type="match status" value="1"/>
</dbReference>
<keyword evidence="4" id="KW-1185">Reference proteome</keyword>
<protein>
    <recommendedName>
        <fullName evidence="2">Beta-retroviral matrix protein domain-containing protein</fullName>
    </recommendedName>
</protein>
<gene>
    <name evidence="3" type="ORF">JRQ81_002903</name>
</gene>
<dbReference type="InterPro" id="IPR008919">
    <property type="entry name" value="Retrov_capsid_N"/>
</dbReference>
<dbReference type="InterPro" id="IPR050195">
    <property type="entry name" value="Primate_lentivir_Gag_pol-like"/>
</dbReference>
<evidence type="ECO:0000256" key="1">
    <source>
        <dbReference type="SAM" id="MobiDB-lite"/>
    </source>
</evidence>